<protein>
    <submittedName>
        <fullName evidence="1">Uncharacterized protein</fullName>
    </submittedName>
</protein>
<reference evidence="1" key="1">
    <citation type="submission" date="2012-03" db="EMBL/GenBank/DDBJ databases">
        <title>Functional metagenomics reveals considerable lignocellulase gene clusters in the gut microbiome of a wood-feeding higher termite.</title>
        <authorList>
            <person name="Liu N."/>
        </authorList>
    </citation>
    <scope>NUCLEOTIDE SEQUENCE</scope>
</reference>
<sequence length="41" mass="4829">MDQVHVFELYLAVLTYVNPPKLINNKIKCAKYTLFSKIFPQ</sequence>
<dbReference type="EMBL" id="JQ844205">
    <property type="protein sequence ID" value="AGS52694.1"/>
    <property type="molecule type" value="Genomic_DNA"/>
</dbReference>
<evidence type="ECO:0000313" key="1">
    <source>
        <dbReference type="EMBL" id="AGS52694.1"/>
    </source>
</evidence>
<name>A0A806KI39_9BACT</name>
<organism evidence="1">
    <name type="scientific">uncultured bacterium contig00064</name>
    <dbReference type="NCBI Taxonomy" id="1181547"/>
    <lineage>
        <taxon>Bacteria</taxon>
        <taxon>environmental samples</taxon>
    </lineage>
</organism>
<dbReference type="AlphaFoldDB" id="A0A806KI39"/>
<accession>A0A806KI39</accession>
<proteinExistence type="predicted"/>